<evidence type="ECO:0000313" key="5">
    <source>
        <dbReference type="Proteomes" id="UP000069906"/>
    </source>
</evidence>
<evidence type="ECO:0000313" key="2">
    <source>
        <dbReference type="EMBL" id="AKH96583.1"/>
    </source>
</evidence>
<feature type="region of interest" description="Disordered" evidence="1">
    <location>
        <begin position="1"/>
        <end position="61"/>
    </location>
</feature>
<feature type="compositionally biased region" description="Basic and acidic residues" evidence="1">
    <location>
        <begin position="42"/>
        <end position="56"/>
    </location>
</feature>
<reference evidence="4" key="2">
    <citation type="submission" date="2015-05" db="EMBL/GenBank/DDBJ databases">
        <title>Complete genome sequence of Halanaeroarchaeum sulfurireducens type strain M27-SA2, a sulfate-reducer haloarchaeon from marine anoxic lake Medee.</title>
        <authorList>
            <person name="Messina E."/>
            <person name="Kublanov I.V."/>
            <person name="Toshchakov S."/>
            <person name="Arcadi E."/>
            <person name="La Spada G."/>
            <person name="La Cono V."/>
            <person name="Yakimov M.M."/>
        </authorList>
    </citation>
    <scope>NUCLEOTIDE SEQUENCE [LARGE SCALE GENOMIC DNA]</scope>
    <source>
        <strain evidence="4">M27-SA2</strain>
    </source>
</reference>
<dbReference type="KEGG" id="hsu:HLASF_0069"/>
<accession>A0A0F7PB67</accession>
<dbReference type="EMBL" id="CP008874">
    <property type="protein sequence ID" value="AKH96583.1"/>
    <property type="molecule type" value="Genomic_DNA"/>
</dbReference>
<name>A0A0F7PB67_9EURY</name>
<dbReference type="InterPro" id="IPR036388">
    <property type="entry name" value="WH-like_DNA-bd_sf"/>
</dbReference>
<evidence type="ECO:0000313" key="4">
    <source>
        <dbReference type="Proteomes" id="UP000060390"/>
    </source>
</evidence>
<proteinExistence type="predicted"/>
<dbReference type="Proteomes" id="UP000069906">
    <property type="component" value="Chromosome"/>
</dbReference>
<keyword evidence="5" id="KW-1185">Reference proteome</keyword>
<dbReference type="KEGG" id="hsf:HLASA_0069"/>
<dbReference type="AlphaFoldDB" id="A0A0F7PB67"/>
<dbReference type="SUPFAM" id="SSF46785">
    <property type="entry name" value="Winged helix' DNA-binding domain"/>
    <property type="match status" value="1"/>
</dbReference>
<organism evidence="2 5">
    <name type="scientific">Halanaeroarchaeum sulfurireducens</name>
    <dbReference type="NCBI Taxonomy" id="1604004"/>
    <lineage>
        <taxon>Archaea</taxon>
        <taxon>Methanobacteriati</taxon>
        <taxon>Methanobacteriota</taxon>
        <taxon>Stenosarchaea group</taxon>
        <taxon>Halobacteria</taxon>
        <taxon>Halobacteriales</taxon>
        <taxon>Halobacteriaceae</taxon>
        <taxon>Halanaeroarchaeum</taxon>
    </lineage>
</organism>
<dbReference type="Proteomes" id="UP000060390">
    <property type="component" value="Chromosome"/>
</dbReference>
<feature type="compositionally biased region" description="Basic residues" evidence="1">
    <location>
        <begin position="31"/>
        <end position="41"/>
    </location>
</feature>
<reference evidence="2 5" key="1">
    <citation type="journal article" date="2015" name="ISME J.">
        <title>Elemental sulfur and acetate can support life of a novel strictly anaerobic haloarchaeon.</title>
        <authorList>
            <person name="Sorokin D.Y."/>
            <person name="Kublanov I.V."/>
            <person name="Gavrilov S.N."/>
            <person name="Rojo D."/>
            <person name="Roman P."/>
            <person name="Golyshin P.N."/>
            <person name="Slepak V.Z."/>
            <person name="Smedile F."/>
            <person name="Ferrer M."/>
            <person name="Messina E."/>
            <person name="La Cono V."/>
            <person name="Yakimov M.M."/>
        </authorList>
    </citation>
    <scope>NUCLEOTIDE SEQUENCE [LARGE SCALE GENOMIC DNA]</scope>
    <source>
        <strain evidence="2 5">HSR2</strain>
    </source>
</reference>
<protein>
    <submittedName>
        <fullName evidence="2">Uncharacterized protein</fullName>
    </submittedName>
</protein>
<dbReference type="EMBL" id="CP011564">
    <property type="protein sequence ID" value="ALG80985.1"/>
    <property type="molecule type" value="Genomic_DNA"/>
</dbReference>
<reference evidence="3 4" key="3">
    <citation type="journal article" date="2016" name="Stand. Genomic Sci.">
        <title>Complete genome sequence of 'Halanaeroarchaeum sulfurireducens' M27-SA2, a sulfur-reducing and acetate-oxidizing haloarchaeon from the deep-sea hypersaline anoxic lake Medee.</title>
        <authorList>
            <person name="Messina E."/>
            <person name="Sorokin D.Y."/>
            <person name="Kublanov I.V."/>
            <person name="Toshchakov S."/>
            <person name="Lopatina A."/>
            <person name="Arcadi E."/>
            <person name="Smedile F."/>
            <person name="La Spada G."/>
            <person name="La Cono V."/>
            <person name="Yakimov M.M."/>
        </authorList>
    </citation>
    <scope>NUCLEOTIDE SEQUENCE [LARGE SCALE GENOMIC DNA]</scope>
    <source>
        <strain evidence="3 4">M27-SA2</strain>
    </source>
</reference>
<dbReference type="InterPro" id="IPR036390">
    <property type="entry name" value="WH_DNA-bd_sf"/>
</dbReference>
<sequence>MVFADQPLPTNMRHEPHESHGHDVDDEHGRGARRGRSKKGRNGGEGRRGRRRRDDQGQYVDTVTEEEVLELLETVPGPVLTTTDLAEAYDMTTEGARRKLNDLCDAGFLDRRKTGRTRVYWRIDGQTNA</sequence>
<dbReference type="Gene3D" id="1.10.10.10">
    <property type="entry name" value="Winged helix-like DNA-binding domain superfamily/Winged helix DNA-binding domain"/>
    <property type="match status" value="1"/>
</dbReference>
<gene>
    <name evidence="3" type="ORF">HLASA_0069</name>
    <name evidence="2" type="ORF">HLASF_0069</name>
</gene>
<dbReference type="HOGENOM" id="CLU_1943783_0_0_2"/>
<evidence type="ECO:0000313" key="3">
    <source>
        <dbReference type="EMBL" id="ALG80985.1"/>
    </source>
</evidence>
<evidence type="ECO:0000256" key="1">
    <source>
        <dbReference type="SAM" id="MobiDB-lite"/>
    </source>
</evidence>
<dbReference type="STRING" id="1604004.HLASA_0069"/>
<feature type="compositionally biased region" description="Basic and acidic residues" evidence="1">
    <location>
        <begin position="12"/>
        <end position="30"/>
    </location>
</feature>